<dbReference type="EMBL" id="CP121682">
    <property type="protein sequence ID" value="WGD39283.1"/>
    <property type="molecule type" value="Genomic_DNA"/>
</dbReference>
<feature type="transmembrane region" description="Helical" evidence="2">
    <location>
        <begin position="12"/>
        <end position="34"/>
    </location>
</feature>
<keyword evidence="2" id="KW-1133">Transmembrane helix</keyword>
<keyword evidence="4" id="KW-1185">Reference proteome</keyword>
<dbReference type="Proteomes" id="UP001216440">
    <property type="component" value="Chromosome"/>
</dbReference>
<gene>
    <name evidence="3" type="ORF">PYS65_03465</name>
</gene>
<accession>A0ABY8JYB9</accession>
<keyword evidence="2" id="KW-0472">Membrane</keyword>
<protein>
    <submittedName>
        <fullName evidence="3">Uncharacterized protein</fullName>
    </submittedName>
</protein>
<evidence type="ECO:0000313" key="4">
    <source>
        <dbReference type="Proteomes" id="UP001216440"/>
    </source>
</evidence>
<evidence type="ECO:0000313" key="3">
    <source>
        <dbReference type="EMBL" id="WGD39283.1"/>
    </source>
</evidence>
<reference evidence="3 4" key="1">
    <citation type="submission" date="2023-03" db="EMBL/GenBank/DDBJ databases">
        <authorList>
            <person name="Mo P."/>
        </authorList>
    </citation>
    <scope>NUCLEOTIDE SEQUENCE [LARGE SCALE GENOMIC DNA]</scope>
    <source>
        <strain evidence="3 4">HUAS 5</strain>
    </source>
</reference>
<proteinExistence type="predicted"/>
<name>A0ABY8JYB9_9ACTN</name>
<dbReference type="RefSeq" id="WP_279332281.1">
    <property type="nucleotide sequence ID" value="NZ_CP121682.1"/>
</dbReference>
<feature type="compositionally biased region" description="Low complexity" evidence="1">
    <location>
        <begin position="134"/>
        <end position="149"/>
    </location>
</feature>
<keyword evidence="2" id="KW-0812">Transmembrane</keyword>
<feature type="region of interest" description="Disordered" evidence="1">
    <location>
        <begin position="54"/>
        <end position="161"/>
    </location>
</feature>
<sequence length="161" mass="16158">MSHVLPGPAARLPLRVAAVLTALASVLLTFGFGIPDGPWPALEAPSYSAGAPAALGPFVLDPAAPDGPDRSAPDPGTAPGTHSSGVGPHTQDCTARTAPFRPQRDAGERTVPAGRLLFTPEHTPRVPPRPARPAPAAGHAPPAAAHMPADLGRAPPVSSSA</sequence>
<evidence type="ECO:0000256" key="1">
    <source>
        <dbReference type="SAM" id="MobiDB-lite"/>
    </source>
</evidence>
<evidence type="ECO:0000256" key="2">
    <source>
        <dbReference type="SAM" id="Phobius"/>
    </source>
</evidence>
<organism evidence="3 4">
    <name type="scientific">Streptomyces cathayae</name>
    <dbReference type="NCBI Taxonomy" id="3031124"/>
    <lineage>
        <taxon>Bacteria</taxon>
        <taxon>Bacillati</taxon>
        <taxon>Actinomycetota</taxon>
        <taxon>Actinomycetes</taxon>
        <taxon>Kitasatosporales</taxon>
        <taxon>Streptomycetaceae</taxon>
        <taxon>Streptomyces</taxon>
    </lineage>
</organism>